<proteinExistence type="predicted"/>
<dbReference type="PANTHER" id="PTHR12694:SF8">
    <property type="entry name" value="TRANSCRIPTION INITIATION FACTOR IIA SUBUNIT 1"/>
    <property type="match status" value="1"/>
</dbReference>
<evidence type="ECO:0000313" key="1">
    <source>
        <dbReference type="EMBL" id="CAF2755063.1"/>
    </source>
</evidence>
<gene>
    <name evidence="1" type="ORF">LSAA_1849</name>
</gene>
<keyword evidence="2" id="KW-1185">Reference proteome</keyword>
<dbReference type="InterPro" id="IPR004855">
    <property type="entry name" value="TFIIA_asu/bsu"/>
</dbReference>
<accession>A0A7R8GYZ9</accession>
<dbReference type="SUPFAM" id="SSF47396">
    <property type="entry name" value="Transcription factor IIA (TFIIA), alpha-helical domain"/>
    <property type="match status" value="1"/>
</dbReference>
<sequence>MSVRRVTSIASLYRSVIVDTVNVVREPFLGNSVDENVLQEVNTLWFNKLDASSTIEPPAPPPPPSKSVTEALLESKVAASCNSSTSTPPPSMPHTSSGTIGQQLVITDPNRLVPVQIIIPAQPKNPHSVPRSILAHLPAHALQQNGSTCAMLQRILTPAITKALTLPEIHSAVFFQNQINTTSKLT</sequence>
<dbReference type="Pfam" id="PF03153">
    <property type="entry name" value="TFIIA"/>
    <property type="match status" value="1"/>
</dbReference>
<dbReference type="Proteomes" id="UP000675881">
    <property type="component" value="Chromosome 1"/>
</dbReference>
<dbReference type="PANTHER" id="PTHR12694">
    <property type="entry name" value="TRANSCRIPTION INITIATION FACTOR IIA SUBUNIT 1"/>
    <property type="match status" value="1"/>
</dbReference>
<dbReference type="GO" id="GO:0006367">
    <property type="term" value="P:transcription initiation at RNA polymerase II promoter"/>
    <property type="evidence" value="ECO:0007669"/>
    <property type="project" value="InterPro"/>
</dbReference>
<dbReference type="GO" id="GO:0005672">
    <property type="term" value="C:transcription factor TFIIA complex"/>
    <property type="evidence" value="ECO:0007669"/>
    <property type="project" value="InterPro"/>
</dbReference>
<dbReference type="EMBL" id="HG994580">
    <property type="protein sequence ID" value="CAF2755063.1"/>
    <property type="molecule type" value="Genomic_DNA"/>
</dbReference>
<protein>
    <submittedName>
        <fullName evidence="1">(salmon louse) hypothetical protein</fullName>
    </submittedName>
</protein>
<evidence type="ECO:0000313" key="2">
    <source>
        <dbReference type="Proteomes" id="UP000675881"/>
    </source>
</evidence>
<dbReference type="AlphaFoldDB" id="A0A7R8GYZ9"/>
<name>A0A7R8GYZ9_LEPSM</name>
<dbReference type="OrthoDB" id="6275927at2759"/>
<reference evidence="1" key="1">
    <citation type="submission" date="2021-02" db="EMBL/GenBank/DDBJ databases">
        <authorList>
            <person name="Bekaert M."/>
        </authorList>
    </citation>
    <scope>NUCLEOTIDE SEQUENCE</scope>
    <source>
        <strain evidence="1">IoA-00</strain>
    </source>
</reference>
<dbReference type="Gene3D" id="1.10.287.100">
    <property type="match status" value="1"/>
</dbReference>
<organism evidence="1 2">
    <name type="scientific">Lepeophtheirus salmonis</name>
    <name type="common">Salmon louse</name>
    <name type="synonym">Caligus salmonis</name>
    <dbReference type="NCBI Taxonomy" id="72036"/>
    <lineage>
        <taxon>Eukaryota</taxon>
        <taxon>Metazoa</taxon>
        <taxon>Ecdysozoa</taxon>
        <taxon>Arthropoda</taxon>
        <taxon>Crustacea</taxon>
        <taxon>Multicrustacea</taxon>
        <taxon>Hexanauplia</taxon>
        <taxon>Copepoda</taxon>
        <taxon>Siphonostomatoida</taxon>
        <taxon>Caligidae</taxon>
        <taxon>Lepeophtheirus</taxon>
    </lineage>
</organism>